<dbReference type="InParanoid" id="T1EGF2"/>
<dbReference type="CDD" id="cd14978">
    <property type="entry name" value="7tmA_FMRFamide_R-like"/>
    <property type="match status" value="1"/>
</dbReference>
<dbReference type="GO" id="GO:0004930">
    <property type="term" value="F:G protein-coupled receptor activity"/>
    <property type="evidence" value="ECO:0007669"/>
    <property type="project" value="InterPro"/>
</dbReference>
<feature type="transmembrane region" description="Helical" evidence="5">
    <location>
        <begin position="196"/>
        <end position="221"/>
    </location>
</feature>
<dbReference type="GeneID" id="20195654"/>
<sequence length="353" mass="41372">MGGYESNSTSREWKCELYTFSVYTVFIGFMCIVGFIGNIVSFIVFYNDKLKTSFLFLLQALAIVDTLMITCVFSIYSIQGFVQFTGLFRDSYNRYMYPVFMIIIYPFAFAFQALTVWLTVLLAVNRYIAVCMPYQALKICTVKRARIYFAIVLLLALIYTLPKFVEGNLELLPQRFCLTRTRISDNFYYELVYHNIMYTALIFILPLSVLTFLNIRLMVAFKDVKRKRKKMQSLKQRNDDSITLVLIVVVIVFTVCQLPAFVTQILWTVVDDDVRTCGGFQFYFSPVSNALVMCNSSVNFFIYVFLNRRFRKILYQTACIYLCCCKREKVEMIHRARKASVQNRVFLFRFFGN</sequence>
<dbReference type="PROSITE" id="PS50262">
    <property type="entry name" value="G_PROTEIN_RECEP_F1_2"/>
    <property type="match status" value="1"/>
</dbReference>
<organism evidence="8 9">
    <name type="scientific">Helobdella robusta</name>
    <name type="common">Californian leech</name>
    <dbReference type="NCBI Taxonomy" id="6412"/>
    <lineage>
        <taxon>Eukaryota</taxon>
        <taxon>Metazoa</taxon>
        <taxon>Spiralia</taxon>
        <taxon>Lophotrochozoa</taxon>
        <taxon>Annelida</taxon>
        <taxon>Clitellata</taxon>
        <taxon>Hirudinea</taxon>
        <taxon>Rhynchobdellida</taxon>
        <taxon>Glossiphoniidae</taxon>
        <taxon>Helobdella</taxon>
    </lineage>
</organism>
<dbReference type="STRING" id="6412.T1EGF2"/>
<dbReference type="EMBL" id="AMQM01008225">
    <property type="status" value="NOT_ANNOTATED_CDS"/>
    <property type="molecule type" value="Genomic_DNA"/>
</dbReference>
<feature type="domain" description="G-protein coupled receptors family 1 profile" evidence="6">
    <location>
        <begin position="37"/>
        <end position="303"/>
    </location>
</feature>
<dbReference type="InterPro" id="IPR000276">
    <property type="entry name" value="GPCR_Rhodpsn"/>
</dbReference>
<keyword evidence="4 5" id="KW-0472">Membrane</keyword>
<evidence type="ECO:0000313" key="8">
    <source>
        <dbReference type="EnsemblMetazoa" id="HelroP116471"/>
    </source>
</evidence>
<keyword evidence="3 5" id="KW-1133">Transmembrane helix</keyword>
<reference evidence="8" key="3">
    <citation type="submission" date="2015-06" db="UniProtKB">
        <authorList>
            <consortium name="EnsemblMetazoa"/>
        </authorList>
    </citation>
    <scope>IDENTIFICATION</scope>
</reference>
<dbReference type="PANTHER" id="PTHR46641">
    <property type="entry name" value="FMRFAMIDE RECEPTOR-RELATED"/>
    <property type="match status" value="1"/>
</dbReference>
<dbReference type="InterPro" id="IPR017452">
    <property type="entry name" value="GPCR_Rhodpsn_7TM"/>
</dbReference>
<protein>
    <recommendedName>
        <fullName evidence="6">G-protein coupled receptors family 1 profile domain-containing protein</fullName>
    </recommendedName>
</protein>
<dbReference type="GO" id="GO:0016020">
    <property type="term" value="C:membrane"/>
    <property type="evidence" value="ECO:0007669"/>
    <property type="project" value="UniProtKB-SubCell"/>
</dbReference>
<accession>T1EGF2</accession>
<dbReference type="eggNOG" id="KOG3656">
    <property type="taxonomic scope" value="Eukaryota"/>
</dbReference>
<dbReference type="KEGG" id="hro:HELRODRAFT_116471"/>
<evidence type="ECO:0000259" key="6">
    <source>
        <dbReference type="PROSITE" id="PS50262"/>
    </source>
</evidence>
<dbReference type="AlphaFoldDB" id="T1EGF2"/>
<dbReference type="EMBL" id="KB097739">
    <property type="protein sequence ID" value="ESN90914.1"/>
    <property type="molecule type" value="Genomic_DNA"/>
</dbReference>
<evidence type="ECO:0000256" key="5">
    <source>
        <dbReference type="SAM" id="Phobius"/>
    </source>
</evidence>
<dbReference type="OMA" id="TRSTNIM"/>
<evidence type="ECO:0000313" key="9">
    <source>
        <dbReference type="Proteomes" id="UP000015101"/>
    </source>
</evidence>
<evidence type="ECO:0000256" key="2">
    <source>
        <dbReference type="ARBA" id="ARBA00022692"/>
    </source>
</evidence>
<evidence type="ECO:0000256" key="4">
    <source>
        <dbReference type="ARBA" id="ARBA00023136"/>
    </source>
</evidence>
<gene>
    <name evidence="8" type="primary">20195654</name>
    <name evidence="7" type="ORF">HELRODRAFT_116471</name>
</gene>
<feature type="transmembrane region" description="Helical" evidence="5">
    <location>
        <begin position="53"/>
        <end position="76"/>
    </location>
</feature>
<dbReference type="RefSeq" id="XP_009031003.1">
    <property type="nucleotide sequence ID" value="XM_009032755.1"/>
</dbReference>
<reference evidence="7 9" key="2">
    <citation type="journal article" date="2013" name="Nature">
        <title>Insights into bilaterian evolution from three spiralian genomes.</title>
        <authorList>
            <person name="Simakov O."/>
            <person name="Marletaz F."/>
            <person name="Cho S.J."/>
            <person name="Edsinger-Gonzales E."/>
            <person name="Havlak P."/>
            <person name="Hellsten U."/>
            <person name="Kuo D.H."/>
            <person name="Larsson T."/>
            <person name="Lv J."/>
            <person name="Arendt D."/>
            <person name="Savage R."/>
            <person name="Osoegawa K."/>
            <person name="de Jong P."/>
            <person name="Grimwood J."/>
            <person name="Chapman J.A."/>
            <person name="Shapiro H."/>
            <person name="Aerts A."/>
            <person name="Otillar R.P."/>
            <person name="Terry A.Y."/>
            <person name="Boore J.L."/>
            <person name="Grigoriev I.V."/>
            <person name="Lindberg D.R."/>
            <person name="Seaver E.C."/>
            <person name="Weisblat D.A."/>
            <person name="Putnam N.H."/>
            <person name="Rokhsar D.S."/>
        </authorList>
    </citation>
    <scope>NUCLEOTIDE SEQUENCE</scope>
</reference>
<feature type="transmembrane region" description="Helical" evidence="5">
    <location>
        <begin position="145"/>
        <end position="162"/>
    </location>
</feature>
<dbReference type="SUPFAM" id="SSF81321">
    <property type="entry name" value="Family A G protein-coupled receptor-like"/>
    <property type="match status" value="1"/>
</dbReference>
<comment type="subcellular location">
    <subcellularLocation>
        <location evidence="1">Membrane</location>
    </subcellularLocation>
</comment>
<dbReference type="EnsemblMetazoa" id="HelroT116471">
    <property type="protein sequence ID" value="HelroP116471"/>
    <property type="gene ID" value="HelroG116471"/>
</dbReference>
<feature type="transmembrane region" description="Helical" evidence="5">
    <location>
        <begin position="287"/>
        <end position="306"/>
    </location>
</feature>
<evidence type="ECO:0000256" key="1">
    <source>
        <dbReference type="ARBA" id="ARBA00004370"/>
    </source>
</evidence>
<dbReference type="Proteomes" id="UP000015101">
    <property type="component" value="Unassembled WGS sequence"/>
</dbReference>
<dbReference type="PANTHER" id="PTHR46641:SF2">
    <property type="entry name" value="FMRFAMIDE RECEPTOR"/>
    <property type="match status" value="1"/>
</dbReference>
<dbReference type="PRINTS" id="PR00237">
    <property type="entry name" value="GPCRRHODOPSN"/>
</dbReference>
<keyword evidence="9" id="KW-1185">Reference proteome</keyword>
<keyword evidence="2 5" id="KW-0812">Transmembrane</keyword>
<reference evidence="9" key="1">
    <citation type="submission" date="2012-12" db="EMBL/GenBank/DDBJ databases">
        <authorList>
            <person name="Hellsten U."/>
            <person name="Grimwood J."/>
            <person name="Chapman J.A."/>
            <person name="Shapiro H."/>
            <person name="Aerts A."/>
            <person name="Otillar R.P."/>
            <person name="Terry A.Y."/>
            <person name="Boore J.L."/>
            <person name="Simakov O."/>
            <person name="Marletaz F."/>
            <person name="Cho S.-J."/>
            <person name="Edsinger-Gonzales E."/>
            <person name="Havlak P."/>
            <person name="Kuo D.-H."/>
            <person name="Larsson T."/>
            <person name="Lv J."/>
            <person name="Arendt D."/>
            <person name="Savage R."/>
            <person name="Osoegawa K."/>
            <person name="de Jong P."/>
            <person name="Lindberg D.R."/>
            <person name="Seaver E.C."/>
            <person name="Weisblat D.A."/>
            <person name="Putnam N.H."/>
            <person name="Grigoriev I.V."/>
            <person name="Rokhsar D.S."/>
        </authorList>
    </citation>
    <scope>NUCLEOTIDE SEQUENCE</scope>
</reference>
<dbReference type="HOGENOM" id="CLU_009579_24_7_1"/>
<name>T1EGF2_HELRO</name>
<evidence type="ECO:0000313" key="7">
    <source>
        <dbReference type="EMBL" id="ESN90914.1"/>
    </source>
</evidence>
<dbReference type="OrthoDB" id="10011262at2759"/>
<dbReference type="FunCoup" id="T1EGF2">
    <property type="interactions" value="20"/>
</dbReference>
<evidence type="ECO:0000256" key="3">
    <source>
        <dbReference type="ARBA" id="ARBA00022989"/>
    </source>
</evidence>
<feature type="transmembrane region" description="Helical" evidence="5">
    <location>
        <begin position="242"/>
        <end position="267"/>
    </location>
</feature>
<feature type="transmembrane region" description="Helical" evidence="5">
    <location>
        <begin position="96"/>
        <end position="124"/>
    </location>
</feature>
<dbReference type="Gene3D" id="1.20.1070.10">
    <property type="entry name" value="Rhodopsin 7-helix transmembrane proteins"/>
    <property type="match status" value="1"/>
</dbReference>
<proteinExistence type="predicted"/>
<dbReference type="CTD" id="20195654"/>
<dbReference type="Pfam" id="PF00001">
    <property type="entry name" value="7tm_1"/>
    <property type="match status" value="1"/>
</dbReference>
<feature type="transmembrane region" description="Helical" evidence="5">
    <location>
        <begin position="20"/>
        <end position="46"/>
    </location>
</feature>
<dbReference type="InterPro" id="IPR052954">
    <property type="entry name" value="GPCR-Ligand_Int"/>
</dbReference>